<evidence type="ECO:0000259" key="6">
    <source>
        <dbReference type="PROSITE" id="PS51034"/>
    </source>
</evidence>
<dbReference type="SMART" id="SM00241">
    <property type="entry name" value="ZP"/>
    <property type="match status" value="1"/>
</dbReference>
<evidence type="ECO:0000256" key="3">
    <source>
        <dbReference type="ARBA" id="ARBA00022729"/>
    </source>
</evidence>
<dbReference type="GO" id="GO:0005576">
    <property type="term" value="C:extracellular region"/>
    <property type="evidence" value="ECO:0007669"/>
    <property type="project" value="UniProtKB-SubCell"/>
</dbReference>
<dbReference type="EMBL" id="JAAMOB010000017">
    <property type="protein sequence ID" value="KAF4102138.1"/>
    <property type="molecule type" value="Genomic_DNA"/>
</dbReference>
<evidence type="ECO:0000256" key="1">
    <source>
        <dbReference type="ARBA" id="ARBA00004613"/>
    </source>
</evidence>
<reference evidence="7 8" key="1">
    <citation type="submission" date="2020-04" db="EMBL/GenBank/DDBJ databases">
        <title>Chromosome-level genome assembly of a cyprinid fish Onychostoma macrolepis by integration of Nanopore Sequencing, Bionano and Hi-C technology.</title>
        <authorList>
            <person name="Wang D."/>
        </authorList>
    </citation>
    <scope>NUCLEOTIDE SEQUENCE [LARGE SCALE GENOMIC DNA]</scope>
    <source>
        <strain evidence="7">SWU-2019</strain>
        <tissue evidence="7">Muscle</tissue>
    </source>
</reference>
<gene>
    <name evidence="7" type="ORF">G5714_016938</name>
</gene>
<keyword evidence="3" id="KW-0732">Signal</keyword>
<feature type="domain" description="ZP" evidence="6">
    <location>
        <begin position="20"/>
        <end position="270"/>
    </location>
</feature>
<dbReference type="AlphaFoldDB" id="A0A7J6C4D2"/>
<dbReference type="Gene3D" id="2.60.40.4100">
    <property type="entry name" value="Zona pellucida, ZP-C domain"/>
    <property type="match status" value="1"/>
</dbReference>
<dbReference type="InterPro" id="IPR042235">
    <property type="entry name" value="ZP-C_dom"/>
</dbReference>
<dbReference type="InterPro" id="IPR055356">
    <property type="entry name" value="ZP-N"/>
</dbReference>
<dbReference type="Gene3D" id="2.60.40.3210">
    <property type="entry name" value="Zona pellucida, ZP-N domain"/>
    <property type="match status" value="1"/>
</dbReference>
<dbReference type="Pfam" id="PF23344">
    <property type="entry name" value="ZP-N"/>
    <property type="match status" value="1"/>
</dbReference>
<evidence type="ECO:0000256" key="4">
    <source>
        <dbReference type="ARBA" id="ARBA00023157"/>
    </source>
</evidence>
<dbReference type="InterPro" id="IPR055355">
    <property type="entry name" value="ZP-C"/>
</dbReference>
<keyword evidence="8" id="KW-1185">Reference proteome</keyword>
<protein>
    <recommendedName>
        <fullName evidence="6">ZP domain-containing protein</fullName>
    </recommendedName>
</protein>
<dbReference type="PANTHER" id="PTHR14002:SF38">
    <property type="entry name" value="CUB AND ZONA PELLUCIDA-LIKE DOMAIN-CONTAINING PROTEIN 1"/>
    <property type="match status" value="1"/>
</dbReference>
<dbReference type="PROSITE" id="PS00682">
    <property type="entry name" value="ZP_1"/>
    <property type="match status" value="1"/>
</dbReference>
<evidence type="ECO:0000313" key="8">
    <source>
        <dbReference type="Proteomes" id="UP000579812"/>
    </source>
</evidence>
<dbReference type="Proteomes" id="UP000579812">
    <property type="component" value="Unassembled WGS sequence"/>
</dbReference>
<keyword evidence="4" id="KW-1015">Disulfide bond</keyword>
<dbReference type="InterPro" id="IPR001507">
    <property type="entry name" value="ZP_dom"/>
</dbReference>
<dbReference type="InterPro" id="IPR017977">
    <property type="entry name" value="ZP_dom_CS"/>
</dbReference>
<accession>A0A7J6C4D2</accession>
<keyword evidence="5" id="KW-0325">Glycoprotein</keyword>
<dbReference type="Pfam" id="PF00100">
    <property type="entry name" value="Zona_pellucida"/>
    <property type="match status" value="1"/>
</dbReference>
<evidence type="ECO:0000256" key="5">
    <source>
        <dbReference type="ARBA" id="ARBA00023180"/>
    </source>
</evidence>
<sequence>MHRPKGHKHTPSQNLWTVLNSHPPSLPFLPPPIITAASALLSSAPLPLLPVSPSSVRWDHCRPSISSTEIVFSIPLDACGTTKEMMNGYVSYTNNVRASQSQSGELTQSGQPPFLLRMGCRMKPDTMVQIFYKARENNNASIQERMLQCQHWNFNQQIYGSPYEVDLNQLLYVQVELNRPDNSLDLFLDTCVASPNPNDFKNRFYDLLCNGCPRDNTYYSYTSGEHYYAQFSFQAFKFLWTHAYVYLQFKVIICPDNNYNSRCHQGCPLPSQEFTTNAKIIWAHKLVKSLTAKETSSRTIHEALYRELQCRLCTPMMSWSVVPHCHDNNMRKQRCK</sequence>
<proteinExistence type="predicted"/>
<comment type="subcellular location">
    <subcellularLocation>
        <location evidence="1">Secreted</location>
    </subcellularLocation>
</comment>
<dbReference type="PROSITE" id="PS51034">
    <property type="entry name" value="ZP_2"/>
    <property type="match status" value="1"/>
</dbReference>
<evidence type="ECO:0000313" key="7">
    <source>
        <dbReference type="EMBL" id="KAF4102138.1"/>
    </source>
</evidence>
<name>A0A7J6C4D2_9TELE</name>
<evidence type="ECO:0000256" key="2">
    <source>
        <dbReference type="ARBA" id="ARBA00022525"/>
    </source>
</evidence>
<keyword evidence="2" id="KW-0964">Secreted</keyword>
<comment type="caution">
    <text evidence="7">The sequence shown here is derived from an EMBL/GenBank/DDBJ whole genome shotgun (WGS) entry which is preliminary data.</text>
</comment>
<dbReference type="PANTHER" id="PTHR14002">
    <property type="entry name" value="ENDOGLIN/TGF-BETA RECEPTOR TYPE III"/>
    <property type="match status" value="1"/>
</dbReference>
<organism evidence="7 8">
    <name type="scientific">Onychostoma macrolepis</name>
    <dbReference type="NCBI Taxonomy" id="369639"/>
    <lineage>
        <taxon>Eukaryota</taxon>
        <taxon>Metazoa</taxon>
        <taxon>Chordata</taxon>
        <taxon>Craniata</taxon>
        <taxon>Vertebrata</taxon>
        <taxon>Euteleostomi</taxon>
        <taxon>Actinopterygii</taxon>
        <taxon>Neopterygii</taxon>
        <taxon>Teleostei</taxon>
        <taxon>Ostariophysi</taxon>
        <taxon>Cypriniformes</taxon>
        <taxon>Cyprinidae</taxon>
        <taxon>Acrossocheilinae</taxon>
        <taxon>Onychostoma</taxon>
    </lineage>
</organism>